<dbReference type="InterPro" id="IPR000397">
    <property type="entry name" value="Heat_shock_Hsp33"/>
</dbReference>
<accession>A0A2S0NKK6</accession>
<keyword evidence="2" id="KW-0862">Zinc</keyword>
<evidence type="ECO:0000256" key="1">
    <source>
        <dbReference type="ARBA" id="ARBA00022490"/>
    </source>
</evidence>
<proteinExistence type="predicted"/>
<dbReference type="RefSeq" id="WP_303662121.1">
    <property type="nucleotide sequence ID" value="NZ_CP027019.1"/>
</dbReference>
<evidence type="ECO:0000256" key="4">
    <source>
        <dbReference type="ARBA" id="ARBA00023186"/>
    </source>
</evidence>
<dbReference type="InterPro" id="IPR016154">
    <property type="entry name" value="Heat_shock_Hsp33_C"/>
</dbReference>
<dbReference type="GO" id="GO:0042026">
    <property type="term" value="P:protein refolding"/>
    <property type="evidence" value="ECO:0007669"/>
    <property type="project" value="TreeGrafter"/>
</dbReference>
<sequence length="285" mass="32402">MDVAIKAISKKHNVKISIVNITESMKEILTLQKTNPIAGVVLSRITAANTLISLDLKNGELMNTTISPSDGYLGKIITEFKEDKVRSFIQNADFDPTKIIDLEDPFSAALGQEGIMVVGQYLQNYEPHISTVNLTGGIDANFMEYLRASNQVRSLIMTRATLDEQFNVEHVVGILIQILPNHTWEDIDYLERKIGNYNFVTDILIKTFNYHDLIKDIIDDAEILITRTINFACTCNKEKVLNAIKLLNKKEIKEMIQQNEPAIVHCEFCKKEYQILIDELKQLNN</sequence>
<keyword evidence="3" id="KW-1015">Disulfide bond</keyword>
<evidence type="ECO:0000256" key="3">
    <source>
        <dbReference type="ARBA" id="ARBA00023157"/>
    </source>
</evidence>
<evidence type="ECO:0000256" key="5">
    <source>
        <dbReference type="ARBA" id="ARBA00023284"/>
    </source>
</evidence>
<dbReference type="Gene3D" id="3.55.30.10">
    <property type="entry name" value="Hsp33 domain"/>
    <property type="match status" value="1"/>
</dbReference>
<dbReference type="EMBL" id="CP027019">
    <property type="protein sequence ID" value="AVP49546.1"/>
    <property type="molecule type" value="Genomic_DNA"/>
</dbReference>
<evidence type="ECO:0000256" key="2">
    <source>
        <dbReference type="ARBA" id="ARBA00022833"/>
    </source>
</evidence>
<dbReference type="AlphaFoldDB" id="A0A2S0NKK6"/>
<keyword evidence="5" id="KW-0676">Redox-active center</keyword>
<gene>
    <name evidence="6" type="ORF">C5T88_03130</name>
</gene>
<evidence type="ECO:0000313" key="7">
    <source>
        <dbReference type="Proteomes" id="UP000239250"/>
    </source>
</evidence>
<dbReference type="Gene3D" id="3.90.1280.10">
    <property type="entry name" value="HSP33 redox switch-like"/>
    <property type="match status" value="1"/>
</dbReference>
<dbReference type="GO" id="GO:0051082">
    <property type="term" value="F:unfolded protein binding"/>
    <property type="evidence" value="ECO:0007669"/>
    <property type="project" value="InterPro"/>
</dbReference>
<protein>
    <submittedName>
        <fullName evidence="6">Molecular chaperone Hsp33</fullName>
    </submittedName>
</protein>
<dbReference type="GO" id="GO:0044183">
    <property type="term" value="F:protein folding chaperone"/>
    <property type="evidence" value="ECO:0007669"/>
    <property type="project" value="TreeGrafter"/>
</dbReference>
<dbReference type="InterPro" id="IPR016153">
    <property type="entry name" value="Heat_shock_Hsp33_N"/>
</dbReference>
<dbReference type="Proteomes" id="UP000239250">
    <property type="component" value="Chromosome"/>
</dbReference>
<dbReference type="PANTHER" id="PTHR30111:SF1">
    <property type="entry name" value="33 KDA CHAPERONIN"/>
    <property type="match status" value="1"/>
</dbReference>
<dbReference type="GO" id="GO:0005737">
    <property type="term" value="C:cytoplasm"/>
    <property type="evidence" value="ECO:0007669"/>
    <property type="project" value="InterPro"/>
</dbReference>
<reference evidence="7" key="1">
    <citation type="submission" date="2018-02" db="EMBL/GenBank/DDBJ databases">
        <title>Firefly genomes illuminate parallel origins of bioluminescence in beetles.</title>
        <authorList>
            <person name="Fallon T.R."/>
            <person name="Lower S.E.S."/>
            <person name="Behringer M."/>
            <person name="Weng J.-K."/>
        </authorList>
    </citation>
    <scope>NUCLEOTIDE SEQUENCE [LARGE SCALE GENOMIC DNA]</scope>
</reference>
<keyword evidence="4" id="KW-0143">Chaperone</keyword>
<dbReference type="PANTHER" id="PTHR30111">
    <property type="entry name" value="33 KDA CHAPERONIN"/>
    <property type="match status" value="1"/>
</dbReference>
<dbReference type="SUPFAM" id="SSF64397">
    <property type="entry name" value="Hsp33 domain"/>
    <property type="match status" value="1"/>
</dbReference>
<dbReference type="Pfam" id="PF01430">
    <property type="entry name" value="HSP33"/>
    <property type="match status" value="1"/>
</dbReference>
<evidence type="ECO:0000313" key="6">
    <source>
        <dbReference type="EMBL" id="AVP49546.1"/>
    </source>
</evidence>
<organism evidence="6 7">
    <name type="scientific">Williamsoniiplasma luminosum</name>
    <dbReference type="NCBI Taxonomy" id="214888"/>
    <lineage>
        <taxon>Bacteria</taxon>
        <taxon>Bacillati</taxon>
        <taxon>Mycoplasmatota</taxon>
        <taxon>Mollicutes</taxon>
        <taxon>Entomoplasmatales</taxon>
        <taxon>Williamsoniiplasma</taxon>
    </lineage>
</organism>
<dbReference type="PIRSF" id="PIRSF005261">
    <property type="entry name" value="Heat_shock_Hsp33"/>
    <property type="match status" value="1"/>
</dbReference>
<name>A0A2S0NKK6_9MOLU</name>
<keyword evidence="1" id="KW-0963">Cytoplasm</keyword>
<dbReference type="SUPFAM" id="SSF118352">
    <property type="entry name" value="HSP33 redox switch-like"/>
    <property type="match status" value="1"/>
</dbReference>